<keyword evidence="4 9" id="KW-0812">Transmembrane</keyword>
<keyword evidence="8 9" id="KW-0472">Membrane</keyword>
<evidence type="ECO:0000256" key="3">
    <source>
        <dbReference type="ARBA" id="ARBA00022475"/>
    </source>
</evidence>
<dbReference type="NCBIfam" id="TIGR01410">
    <property type="entry name" value="tatB"/>
    <property type="match status" value="1"/>
</dbReference>
<sequence>MFDFGFSEIALILVLGLVVLGPEKLPIAFKTISQWIKTARELGQGVQYTLSQELKMHEMQDEIQKLGEMAKSQLYPADNKALKKEIEELRATVEELQAHISLLSPQGQTYKSTLINIDHNVKTQHVENQFVEQIIEEEDLERDDDIEYYEQIDLNIINCHPPRPPLNKVKMENRNSLIATAKNQE</sequence>
<evidence type="ECO:0000313" key="10">
    <source>
        <dbReference type="EMBL" id="MFC0178831.1"/>
    </source>
</evidence>
<keyword evidence="7 9" id="KW-0811">Translocation</keyword>
<evidence type="ECO:0000256" key="8">
    <source>
        <dbReference type="ARBA" id="ARBA00023136"/>
    </source>
</evidence>
<keyword evidence="2 9" id="KW-0813">Transport</keyword>
<evidence type="ECO:0000256" key="4">
    <source>
        <dbReference type="ARBA" id="ARBA00022692"/>
    </source>
</evidence>
<dbReference type="Gene3D" id="1.20.5.3310">
    <property type="match status" value="1"/>
</dbReference>
<evidence type="ECO:0000256" key="7">
    <source>
        <dbReference type="ARBA" id="ARBA00023010"/>
    </source>
</evidence>
<name>A0ABV6C994_9GAMM</name>
<dbReference type="RefSeq" id="WP_385875822.1">
    <property type="nucleotide sequence ID" value="NZ_JBHLXE010000016.1"/>
</dbReference>
<comment type="subunit">
    <text evidence="9">The Tat system comprises two distinct complexes: a TatABC complex, containing multiple copies of TatA, TatB and TatC subunits, and a separate TatA complex, containing only TatA subunits. Substrates initially bind to the TatABC complex, which probably triggers association of the separate TatA complex to form the active translocon.</text>
</comment>
<dbReference type="InterPro" id="IPR003369">
    <property type="entry name" value="TatA/B/E"/>
</dbReference>
<comment type="function">
    <text evidence="9">Part of the twin-arginine translocation (Tat) system that transports large folded proteins containing a characteristic twin-arginine motif in their signal peptide across membranes. Together with TatC, TatB is part of a receptor directly interacting with Tat signal peptides. TatB may form an oligomeric binding site that transiently accommodates folded Tat precursor proteins before their translocation.</text>
</comment>
<dbReference type="PANTHER" id="PTHR33162:SF1">
    <property type="entry name" value="SEC-INDEPENDENT PROTEIN TRANSLOCASE PROTEIN TATA, CHLOROPLASTIC"/>
    <property type="match status" value="1"/>
</dbReference>
<comment type="caution">
    <text evidence="10">The sequence shown here is derived from an EMBL/GenBank/DDBJ whole genome shotgun (WGS) entry which is preliminary data.</text>
</comment>
<gene>
    <name evidence="9 10" type="primary">tatB</name>
    <name evidence="10" type="ORF">ACFFIT_01750</name>
</gene>
<dbReference type="Proteomes" id="UP001589758">
    <property type="component" value="Unassembled WGS sequence"/>
</dbReference>
<evidence type="ECO:0000256" key="1">
    <source>
        <dbReference type="ARBA" id="ARBA00004167"/>
    </source>
</evidence>
<dbReference type="InterPro" id="IPR018448">
    <property type="entry name" value="TatB"/>
</dbReference>
<keyword evidence="5 9" id="KW-0653">Protein transport</keyword>
<evidence type="ECO:0000256" key="9">
    <source>
        <dbReference type="HAMAP-Rule" id="MF_00237"/>
    </source>
</evidence>
<evidence type="ECO:0000256" key="5">
    <source>
        <dbReference type="ARBA" id="ARBA00022927"/>
    </source>
</evidence>
<dbReference type="Pfam" id="PF02416">
    <property type="entry name" value="TatA_B_E"/>
    <property type="match status" value="1"/>
</dbReference>
<reference evidence="10 11" key="1">
    <citation type="submission" date="2024-09" db="EMBL/GenBank/DDBJ databases">
        <authorList>
            <person name="Sun Q."/>
            <person name="Mori K."/>
        </authorList>
    </citation>
    <scope>NUCLEOTIDE SEQUENCE [LARGE SCALE GENOMIC DNA]</scope>
    <source>
        <strain evidence="10 11">CCM 8545</strain>
    </source>
</reference>
<comment type="similarity">
    <text evidence="9">Belongs to the TatB family.</text>
</comment>
<keyword evidence="11" id="KW-1185">Reference proteome</keyword>
<protein>
    <recommendedName>
        <fullName evidence="9">Sec-independent protein translocase protein TatB</fullName>
    </recommendedName>
</protein>
<proteinExistence type="inferred from homology"/>
<accession>A0ABV6C994</accession>
<dbReference type="HAMAP" id="MF_00237">
    <property type="entry name" value="TatB"/>
    <property type="match status" value="1"/>
</dbReference>
<keyword evidence="6 9" id="KW-1133">Transmembrane helix</keyword>
<evidence type="ECO:0000313" key="11">
    <source>
        <dbReference type="Proteomes" id="UP001589758"/>
    </source>
</evidence>
<dbReference type="PANTHER" id="PTHR33162">
    <property type="entry name" value="SEC-INDEPENDENT PROTEIN TRANSLOCASE PROTEIN TATA, CHLOROPLASTIC"/>
    <property type="match status" value="1"/>
</dbReference>
<evidence type="ECO:0000256" key="6">
    <source>
        <dbReference type="ARBA" id="ARBA00022989"/>
    </source>
</evidence>
<comment type="subcellular location">
    <subcellularLocation>
        <location evidence="9">Cell membrane</location>
        <topology evidence="9">Single-pass membrane protein</topology>
    </subcellularLocation>
    <subcellularLocation>
        <location evidence="1">Membrane</location>
        <topology evidence="1">Single-pass membrane protein</topology>
    </subcellularLocation>
</comment>
<dbReference type="EMBL" id="JBHLXE010000016">
    <property type="protein sequence ID" value="MFC0178831.1"/>
    <property type="molecule type" value="Genomic_DNA"/>
</dbReference>
<organism evidence="10 11">
    <name type="scientific">Thorsellia kenyensis</name>
    <dbReference type="NCBI Taxonomy" id="1549888"/>
    <lineage>
        <taxon>Bacteria</taxon>
        <taxon>Pseudomonadati</taxon>
        <taxon>Pseudomonadota</taxon>
        <taxon>Gammaproteobacteria</taxon>
        <taxon>Enterobacterales</taxon>
        <taxon>Thorselliaceae</taxon>
        <taxon>Thorsellia</taxon>
    </lineage>
</organism>
<evidence type="ECO:0000256" key="2">
    <source>
        <dbReference type="ARBA" id="ARBA00022448"/>
    </source>
</evidence>
<dbReference type="PRINTS" id="PR01506">
    <property type="entry name" value="TATBPROTEIN"/>
</dbReference>
<keyword evidence="3 9" id="KW-1003">Cell membrane</keyword>